<dbReference type="AlphaFoldDB" id="A0A0A9E4X8"/>
<dbReference type="EMBL" id="GBRH01202051">
    <property type="protein sequence ID" value="JAD95844.1"/>
    <property type="molecule type" value="Transcribed_RNA"/>
</dbReference>
<accession>A0A0A9E4X8</accession>
<sequence>MALASSAIVPRTASPSRMSIPSASSLMKSLASPENKPSSFGSTSASASYIPSMRKSFSGDLFPIAIASPKLSICRTHPLAASVKHSSSAFASATRIWLQMRRSSARRPRTTTLSA</sequence>
<organism evidence="2">
    <name type="scientific">Arundo donax</name>
    <name type="common">Giant reed</name>
    <name type="synonym">Donax arundinaceus</name>
    <dbReference type="NCBI Taxonomy" id="35708"/>
    <lineage>
        <taxon>Eukaryota</taxon>
        <taxon>Viridiplantae</taxon>
        <taxon>Streptophyta</taxon>
        <taxon>Embryophyta</taxon>
        <taxon>Tracheophyta</taxon>
        <taxon>Spermatophyta</taxon>
        <taxon>Magnoliopsida</taxon>
        <taxon>Liliopsida</taxon>
        <taxon>Poales</taxon>
        <taxon>Poaceae</taxon>
        <taxon>PACMAD clade</taxon>
        <taxon>Arundinoideae</taxon>
        <taxon>Arundineae</taxon>
        <taxon>Arundo</taxon>
    </lineage>
</organism>
<evidence type="ECO:0000256" key="1">
    <source>
        <dbReference type="SAM" id="MobiDB-lite"/>
    </source>
</evidence>
<proteinExistence type="predicted"/>
<protein>
    <submittedName>
        <fullName evidence="2">Uncharacterized protein</fullName>
    </submittedName>
</protein>
<evidence type="ECO:0000313" key="2">
    <source>
        <dbReference type="EMBL" id="JAD95844.1"/>
    </source>
</evidence>
<reference evidence="2" key="2">
    <citation type="journal article" date="2015" name="Data Brief">
        <title>Shoot transcriptome of the giant reed, Arundo donax.</title>
        <authorList>
            <person name="Barrero R.A."/>
            <person name="Guerrero F.D."/>
            <person name="Moolhuijzen P."/>
            <person name="Goolsby J.A."/>
            <person name="Tidwell J."/>
            <person name="Bellgard S.E."/>
            <person name="Bellgard M.I."/>
        </authorList>
    </citation>
    <scope>NUCLEOTIDE SEQUENCE</scope>
    <source>
        <tissue evidence="2">Shoot tissue taken approximately 20 cm above the soil surface</tissue>
    </source>
</reference>
<feature type="compositionally biased region" description="Low complexity" evidence="1">
    <location>
        <begin position="13"/>
        <end position="25"/>
    </location>
</feature>
<name>A0A0A9E4X8_ARUDO</name>
<feature type="region of interest" description="Disordered" evidence="1">
    <location>
        <begin position="1"/>
        <end position="46"/>
    </location>
</feature>
<reference evidence="2" key="1">
    <citation type="submission" date="2014-09" db="EMBL/GenBank/DDBJ databases">
        <authorList>
            <person name="Magalhaes I.L.F."/>
            <person name="Oliveira U."/>
            <person name="Santos F.R."/>
            <person name="Vidigal T.H.D.A."/>
            <person name="Brescovit A.D."/>
            <person name="Santos A.J."/>
        </authorList>
    </citation>
    <scope>NUCLEOTIDE SEQUENCE</scope>
    <source>
        <tissue evidence="2">Shoot tissue taken approximately 20 cm above the soil surface</tissue>
    </source>
</reference>